<keyword evidence="4" id="KW-0131">Cell cycle</keyword>
<dbReference type="Pfam" id="PF04079">
    <property type="entry name" value="SMC_ScpB"/>
    <property type="match status" value="1"/>
</dbReference>
<dbReference type="Gene3D" id="1.10.10.10">
    <property type="entry name" value="Winged helix-like DNA-binding domain superfamily/Winged helix DNA-binding domain"/>
    <property type="match status" value="2"/>
</dbReference>
<gene>
    <name evidence="6" type="primary">scpB</name>
    <name evidence="6" type="ORF">DSM104635_01667</name>
</gene>
<evidence type="ECO:0000256" key="3">
    <source>
        <dbReference type="ARBA" id="ARBA00022829"/>
    </source>
</evidence>
<evidence type="ECO:0000313" key="6">
    <source>
        <dbReference type="EMBL" id="QGZ94835.1"/>
    </source>
</evidence>
<dbReference type="SUPFAM" id="SSF46785">
    <property type="entry name" value="Winged helix' DNA-binding domain"/>
    <property type="match status" value="2"/>
</dbReference>
<dbReference type="InterPro" id="IPR036388">
    <property type="entry name" value="WH-like_DNA-bd_sf"/>
</dbReference>
<feature type="region of interest" description="Disordered" evidence="5">
    <location>
        <begin position="205"/>
        <end position="242"/>
    </location>
</feature>
<evidence type="ECO:0000256" key="4">
    <source>
        <dbReference type="ARBA" id="ARBA00023306"/>
    </source>
</evidence>
<dbReference type="PANTHER" id="PTHR34298:SF2">
    <property type="entry name" value="SEGREGATION AND CONDENSATION PROTEIN B"/>
    <property type="match status" value="1"/>
</dbReference>
<evidence type="ECO:0000313" key="7">
    <source>
        <dbReference type="Proteomes" id="UP000431269"/>
    </source>
</evidence>
<dbReference type="InterPro" id="IPR036390">
    <property type="entry name" value="WH_DNA-bd_sf"/>
</dbReference>
<proteinExistence type="predicted"/>
<reference evidence="7" key="1">
    <citation type="submission" date="2019-12" db="EMBL/GenBank/DDBJ databases">
        <title>Complete genome of Terracaulis silvestris 0127_4.</title>
        <authorList>
            <person name="Vieira S."/>
            <person name="Riedel T."/>
            <person name="Sproer C."/>
            <person name="Pascual J."/>
            <person name="Boedeker C."/>
            <person name="Overmann J."/>
        </authorList>
    </citation>
    <scope>NUCLEOTIDE SEQUENCE [LARGE SCALE GENOMIC DNA]</scope>
    <source>
        <strain evidence="7">0127_4</strain>
    </source>
</reference>
<dbReference type="PANTHER" id="PTHR34298">
    <property type="entry name" value="SEGREGATION AND CONDENSATION PROTEIN B"/>
    <property type="match status" value="1"/>
</dbReference>
<dbReference type="EMBL" id="CP047045">
    <property type="protein sequence ID" value="QGZ94835.1"/>
    <property type="molecule type" value="Genomic_DNA"/>
</dbReference>
<evidence type="ECO:0000256" key="1">
    <source>
        <dbReference type="ARBA" id="ARBA00022490"/>
    </source>
</evidence>
<dbReference type="GO" id="GO:0051304">
    <property type="term" value="P:chromosome separation"/>
    <property type="evidence" value="ECO:0007669"/>
    <property type="project" value="InterPro"/>
</dbReference>
<dbReference type="GO" id="GO:0051301">
    <property type="term" value="P:cell division"/>
    <property type="evidence" value="ECO:0007669"/>
    <property type="project" value="UniProtKB-KW"/>
</dbReference>
<dbReference type="InterPro" id="IPR005234">
    <property type="entry name" value="ScpB_csome_segregation"/>
</dbReference>
<sequence length="242" mass="26125">MNSPDQPVADQLRRLEDAFTEGGDRPRAEPSADAMRAAEALLFAGGEPITAKALGEKLGPAVDVATVLMKLKADYAERGVQLVEAGGAWRFQSAPDLSSLFTETREAPKRLPKAAMETLAVIAYHQPVTRAEIEEIRGVSLSRGSMELLLEISWIRPRGRRRTPGRPLTFGTTDAFLSQFGLASLDALPGKDDLKGLGLLDPRAASALDVPRPSEELASDEEPLSDGDDAASFFVDHMDQDE</sequence>
<protein>
    <submittedName>
        <fullName evidence="6">Segregation and condensation protein B</fullName>
    </submittedName>
</protein>
<keyword evidence="1" id="KW-0963">Cytoplasm</keyword>
<dbReference type="NCBIfam" id="TIGR00281">
    <property type="entry name" value="SMC-Scp complex subunit ScpB"/>
    <property type="match status" value="1"/>
</dbReference>
<keyword evidence="7" id="KW-1185">Reference proteome</keyword>
<dbReference type="KEGG" id="tsv:DSM104635_01667"/>
<feature type="compositionally biased region" description="Acidic residues" evidence="5">
    <location>
        <begin position="217"/>
        <end position="229"/>
    </location>
</feature>
<name>A0A6I6MIC9_9CAUL</name>
<organism evidence="6 7">
    <name type="scientific">Terricaulis silvestris</name>
    <dbReference type="NCBI Taxonomy" id="2686094"/>
    <lineage>
        <taxon>Bacteria</taxon>
        <taxon>Pseudomonadati</taxon>
        <taxon>Pseudomonadota</taxon>
        <taxon>Alphaproteobacteria</taxon>
        <taxon>Caulobacterales</taxon>
        <taxon>Caulobacteraceae</taxon>
        <taxon>Terricaulis</taxon>
    </lineage>
</organism>
<keyword evidence="3" id="KW-0159">Chromosome partition</keyword>
<evidence type="ECO:0000256" key="2">
    <source>
        <dbReference type="ARBA" id="ARBA00022618"/>
    </source>
</evidence>
<dbReference type="Proteomes" id="UP000431269">
    <property type="component" value="Chromosome"/>
</dbReference>
<keyword evidence="2" id="KW-0132">Cell division</keyword>
<evidence type="ECO:0000256" key="5">
    <source>
        <dbReference type="SAM" id="MobiDB-lite"/>
    </source>
</evidence>
<dbReference type="AlphaFoldDB" id="A0A6I6MIC9"/>
<dbReference type="RefSeq" id="WP_158765740.1">
    <property type="nucleotide sequence ID" value="NZ_CP047045.1"/>
</dbReference>
<accession>A0A6I6MIC9</accession>